<dbReference type="InterPro" id="IPR015943">
    <property type="entry name" value="WD40/YVTN_repeat-like_dom_sf"/>
</dbReference>
<evidence type="ECO:0000313" key="4">
    <source>
        <dbReference type="Proteomes" id="UP000193067"/>
    </source>
</evidence>
<dbReference type="GO" id="GO:0043291">
    <property type="term" value="C:RAVE complex"/>
    <property type="evidence" value="ECO:0007669"/>
    <property type="project" value="TreeGrafter"/>
</dbReference>
<sequence length="1364" mass="151873">MLDLTQAYTGCPSSSLQFLHLPRETLLANSVVVLNARTLGFIRALAFWEVFPSTRHLEQSVQCLTVDNGMKLVVASLGHRVVAWSLSGIQNDYWRVHSSLVLPEDQHVMALNCVSGLLAVGTRSSLSVYTLILENDLPTWSLKWSSSVPPISRVRFSPSLMYIATTSLYDNAVNVYLTTTGRKTQSIAHPRPVTDLIWRNSPSSSRDDPILYTITTDATLRIFMPVLDAPQYLQLHAALDTFSSLPFSIASQETNSSVFRLDREVMNAALKSILDQSQSAEDDARHRRIREIAEEGWDIFLRVLGDGSLVVQAVANIDRRPPTLLKQFTLLQSAPGILAGPPAHLYIVPNPGRFSLTLVTSPPLKSYELAILPFFDARADGVKLVASAAEHADADAREDSRAEVIRFMRTPNGEGVAALREDGSGEVWNFDWAKTGRLVRTGRWKADAGRVDQFAVFDAGRRFVTYSSVNSLLTLHTSPPATLQVPSLTSLFPLSSPAISSPRRTLVGITHTNTVVIIRATVMESSSLELLSESSLPLPRPPKTILPVDPMAWVGQYGSGTRGVAQVHDVLLSVSEEGELAFWVPQGELLNHIGPTSGIQANGVTQVREADGVREEEKAAWKCTGIVRTGRKGLTMARCSSAKKSVLVVPTPEGQELTIWDSKESEFSLGLEYRAILPDAINDLDWTATPDGQSILAVGFAHRVELLCQQRATYFDERPAGWSVCWKVDLSGMVPHPISDSIWLARGTLLVGAGHQLFIFGQKREAGRQDESLFEHVARLNGPLDDWHPQKILQCLLWEKIELVKNIIVTLARNVESGRDIHEWENLPIEKFFQTDDETRASAAHRPKYSLLFDIPEGKEEDEEDPFSPAVVGKLLDRLEEKPIPHLTPSENASLLVLIQTALEIEEHRRALDSNGLRYLISLRSFYILNRRASEPNTPSSAPNGPTPVRQLKRRERLRYRDMIWAFHSDSQELLLSTSMAACGGKMCWADARALGVFTWLRSTESMRAHMEVVARNEYMAGDVRDPTACSLFYFALGKVKLVHGLWRQAAWHKEQQVTLKFLNNDFKEPKWRTAALKNAFALLSKRRFEYAAAFFLLGGSLKDAVNVCLRNLQDWQLAVALARVMEQGDDGPILRDILRNTVIPLAFKDGNRWLASWAFWLLHRRDLSVRILVTPLQDMVAAIDVPVADIGDPHYDDPSLALLFSQLKSKTLQTAQGTSEISGRTEFNFVLQIARVFCRMGCHVLALDLVRSWSFQRPSTVTRDSRAALRPPSPVSTRFALEPALRRKSSILIDIDVSTAPSTTRASPSPSRSREASPARSPKEELRDKDEGDLIARKAGIGSLMKSAKQDVKVPEFNMDAFF</sequence>
<dbReference type="SUPFAM" id="SSF82171">
    <property type="entry name" value="DPP6 N-terminal domain-like"/>
    <property type="match status" value="1"/>
</dbReference>
<feature type="domain" description="RAVE complex protein Rav1 C-terminal" evidence="2">
    <location>
        <begin position="607"/>
        <end position="1250"/>
    </location>
</feature>
<dbReference type="STRING" id="1353009.A0A1Y2ISA3"/>
<reference evidence="3 4" key="1">
    <citation type="journal article" date="2015" name="Biotechnol. Biofuels">
        <title>Enhanced degradation of softwood versus hardwood by the white-rot fungus Pycnoporus coccineus.</title>
        <authorList>
            <person name="Couturier M."/>
            <person name="Navarro D."/>
            <person name="Chevret D."/>
            <person name="Henrissat B."/>
            <person name="Piumi F."/>
            <person name="Ruiz-Duenas F.J."/>
            <person name="Martinez A.T."/>
            <person name="Grigoriev I.V."/>
            <person name="Riley R."/>
            <person name="Lipzen A."/>
            <person name="Berrin J.G."/>
            <person name="Master E.R."/>
            <person name="Rosso M.N."/>
        </authorList>
    </citation>
    <scope>NUCLEOTIDE SEQUENCE [LARGE SCALE GENOMIC DNA]</scope>
    <source>
        <strain evidence="3 4">BRFM310</strain>
    </source>
</reference>
<dbReference type="PANTHER" id="PTHR13950:SF9">
    <property type="entry name" value="RABCONNECTIN-3A"/>
    <property type="match status" value="1"/>
</dbReference>
<dbReference type="InterPro" id="IPR036322">
    <property type="entry name" value="WD40_repeat_dom_sf"/>
</dbReference>
<dbReference type="OrthoDB" id="342131at2759"/>
<organism evidence="3 4">
    <name type="scientific">Trametes coccinea (strain BRFM310)</name>
    <name type="common">Pycnoporus coccineus</name>
    <dbReference type="NCBI Taxonomy" id="1353009"/>
    <lineage>
        <taxon>Eukaryota</taxon>
        <taxon>Fungi</taxon>
        <taxon>Dikarya</taxon>
        <taxon>Basidiomycota</taxon>
        <taxon>Agaricomycotina</taxon>
        <taxon>Agaricomycetes</taxon>
        <taxon>Polyporales</taxon>
        <taxon>Polyporaceae</taxon>
        <taxon>Trametes</taxon>
    </lineage>
</organism>
<accession>A0A1Y2ISA3</accession>
<gene>
    <name evidence="3" type="ORF">PYCCODRAFT_1476945</name>
</gene>
<dbReference type="Pfam" id="PF12234">
    <property type="entry name" value="Rav1p_C"/>
    <property type="match status" value="1"/>
</dbReference>
<dbReference type="GO" id="GO:0007035">
    <property type="term" value="P:vacuolar acidification"/>
    <property type="evidence" value="ECO:0007669"/>
    <property type="project" value="TreeGrafter"/>
</dbReference>
<feature type="region of interest" description="Disordered" evidence="1">
    <location>
        <begin position="1301"/>
        <end position="1334"/>
    </location>
</feature>
<dbReference type="Gene3D" id="2.130.10.10">
    <property type="entry name" value="YVTN repeat-like/Quinoprotein amine dehydrogenase"/>
    <property type="match status" value="1"/>
</dbReference>
<proteinExistence type="predicted"/>
<dbReference type="InterPro" id="IPR022033">
    <property type="entry name" value="Rav1p_C"/>
</dbReference>
<protein>
    <recommendedName>
        <fullName evidence="2">RAVE complex protein Rav1 C-terminal domain-containing protein</fullName>
    </recommendedName>
</protein>
<dbReference type="SUPFAM" id="SSF50978">
    <property type="entry name" value="WD40 repeat-like"/>
    <property type="match status" value="1"/>
</dbReference>
<dbReference type="PANTHER" id="PTHR13950">
    <property type="entry name" value="RABCONNECTIN-RELATED"/>
    <property type="match status" value="1"/>
</dbReference>
<keyword evidence="4" id="KW-1185">Reference proteome</keyword>
<dbReference type="InterPro" id="IPR052208">
    <property type="entry name" value="DmX-like/RAVE_component"/>
</dbReference>
<feature type="compositionally biased region" description="Low complexity" evidence="1">
    <location>
        <begin position="1301"/>
        <end position="1312"/>
    </location>
</feature>
<evidence type="ECO:0000259" key="2">
    <source>
        <dbReference type="Pfam" id="PF12234"/>
    </source>
</evidence>
<dbReference type="EMBL" id="KZ084100">
    <property type="protein sequence ID" value="OSD03553.1"/>
    <property type="molecule type" value="Genomic_DNA"/>
</dbReference>
<name>A0A1Y2ISA3_TRAC3</name>
<evidence type="ECO:0000256" key="1">
    <source>
        <dbReference type="SAM" id="MobiDB-lite"/>
    </source>
</evidence>
<feature type="compositionally biased region" description="Basic and acidic residues" evidence="1">
    <location>
        <begin position="1313"/>
        <end position="1334"/>
    </location>
</feature>
<evidence type="ECO:0000313" key="3">
    <source>
        <dbReference type="EMBL" id="OSD03553.1"/>
    </source>
</evidence>
<dbReference type="Proteomes" id="UP000193067">
    <property type="component" value="Unassembled WGS sequence"/>
</dbReference>